<dbReference type="Proteomes" id="UP000677803">
    <property type="component" value="Unassembled WGS sequence"/>
</dbReference>
<feature type="compositionally biased region" description="Basic and acidic residues" evidence="1">
    <location>
        <begin position="241"/>
        <end position="256"/>
    </location>
</feature>
<organism evidence="2 3">
    <name type="scientific">Menidia menidia</name>
    <name type="common">Atlantic silverside</name>
    <dbReference type="NCBI Taxonomy" id="238744"/>
    <lineage>
        <taxon>Eukaryota</taxon>
        <taxon>Metazoa</taxon>
        <taxon>Chordata</taxon>
        <taxon>Craniata</taxon>
        <taxon>Vertebrata</taxon>
        <taxon>Euteleostomi</taxon>
        <taxon>Actinopterygii</taxon>
        <taxon>Neopterygii</taxon>
        <taxon>Teleostei</taxon>
        <taxon>Neoteleostei</taxon>
        <taxon>Acanthomorphata</taxon>
        <taxon>Ovalentaria</taxon>
        <taxon>Atherinomorphae</taxon>
        <taxon>Atheriniformes</taxon>
        <taxon>Atherinopsidae</taxon>
        <taxon>Menidiinae</taxon>
        <taxon>Menidia</taxon>
    </lineage>
</organism>
<feature type="region of interest" description="Disordered" evidence="1">
    <location>
        <begin position="228"/>
        <end position="293"/>
    </location>
</feature>
<feature type="compositionally biased region" description="Basic and acidic residues" evidence="1">
    <location>
        <begin position="13"/>
        <end position="28"/>
    </location>
</feature>
<dbReference type="InterPro" id="IPR050995">
    <property type="entry name" value="WD-F-box_domain-protein"/>
</dbReference>
<evidence type="ECO:0000313" key="3">
    <source>
        <dbReference type="Proteomes" id="UP000677803"/>
    </source>
</evidence>
<evidence type="ECO:0000313" key="2">
    <source>
        <dbReference type="EMBL" id="CAG5867156.1"/>
    </source>
</evidence>
<keyword evidence="3" id="KW-1185">Reference proteome</keyword>
<sequence>MYTKGSGQLARGSLEKMSETGEERRGEDFSGSENGEEKRNAEEEDFEEVVPEAASSTLRRLEPPKQQNMLHIPEVVDDFLRNFLRRLGLNRTLRSFEAEWYGSAQRPPTDPLSPVGTTDPGVVFIPDAFTHMKLLQCELDSVHREMDVSRQEVRAAAESLVRTQRERDFHQLQYRRVADQKNKLVDDWKQMREHLRSYEPLLRQLEDKYQTALRQKVLIGLQKGYVQSATDQGRSKGKNKEKKENIFKGKRAEKSPAKNNKSQQPNEFPVVGGLVRPQQAPKKPGESRKIQFL</sequence>
<reference evidence="2" key="1">
    <citation type="submission" date="2021-05" db="EMBL/GenBank/DDBJ databases">
        <authorList>
            <person name="Tigano A."/>
        </authorList>
    </citation>
    <scope>NUCLEOTIDE SEQUENCE</scope>
</reference>
<dbReference type="PANTHER" id="PTHR14604:SF7">
    <property type="match status" value="1"/>
</dbReference>
<feature type="compositionally biased region" description="Polar residues" evidence="1">
    <location>
        <begin position="257"/>
        <end position="266"/>
    </location>
</feature>
<comment type="caution">
    <text evidence="2">The sequence shown here is derived from an EMBL/GenBank/DDBJ whole genome shotgun (WGS) entry which is preliminary data.</text>
</comment>
<feature type="region of interest" description="Disordered" evidence="1">
    <location>
        <begin position="1"/>
        <end position="65"/>
    </location>
</feature>
<name>A0A8S4AN45_9TELE</name>
<dbReference type="EMBL" id="CAJRST010003335">
    <property type="protein sequence ID" value="CAG5867156.1"/>
    <property type="molecule type" value="Genomic_DNA"/>
</dbReference>
<feature type="compositionally biased region" description="Basic and acidic residues" evidence="1">
    <location>
        <begin position="283"/>
        <end position="293"/>
    </location>
</feature>
<evidence type="ECO:0000256" key="1">
    <source>
        <dbReference type="SAM" id="MobiDB-lite"/>
    </source>
</evidence>
<gene>
    <name evidence="2" type="ORF">MMEN_LOCUS3958</name>
</gene>
<dbReference type="PANTHER" id="PTHR14604">
    <property type="entry name" value="WD40 REPEAT PF20"/>
    <property type="match status" value="1"/>
</dbReference>
<accession>A0A8S4AN45</accession>
<proteinExistence type="predicted"/>
<dbReference type="AlphaFoldDB" id="A0A8S4AN45"/>
<dbReference type="OrthoDB" id="538223at2759"/>
<protein>
    <submittedName>
        <fullName evidence="2">(Atlantic silverside) hypothetical protein</fullName>
    </submittedName>
</protein>